<dbReference type="InterPro" id="IPR051821">
    <property type="entry name" value="Asp/Asn_beta-hydroxylase"/>
</dbReference>
<dbReference type="GO" id="GO:0051213">
    <property type="term" value="F:dioxygenase activity"/>
    <property type="evidence" value="ECO:0007669"/>
    <property type="project" value="UniProtKB-KW"/>
</dbReference>
<dbReference type="Pfam" id="PF05118">
    <property type="entry name" value="Asp_Arg_Hydrox"/>
    <property type="match status" value="1"/>
</dbReference>
<dbReference type="OrthoDB" id="438431at2759"/>
<proteinExistence type="inferred from homology"/>
<dbReference type="PANTHER" id="PTHR46332:SF5">
    <property type="entry name" value="ASPARTATE BETA-HYDROXYLASE DOMAIN CONTAINING 2"/>
    <property type="match status" value="1"/>
</dbReference>
<comment type="caution">
    <text evidence="5">The sequence shown here is derived from an EMBL/GenBank/DDBJ whole genome shotgun (WGS) entry which is preliminary data.</text>
</comment>
<evidence type="ECO:0000313" key="5">
    <source>
        <dbReference type="EMBL" id="TMW60807.1"/>
    </source>
</evidence>
<keyword evidence="3" id="KW-0560">Oxidoreductase</keyword>
<keyword evidence="2" id="KW-0223">Dioxygenase</keyword>
<accession>A0A8K1CEL3</accession>
<evidence type="ECO:0000313" key="6">
    <source>
        <dbReference type="Proteomes" id="UP000794436"/>
    </source>
</evidence>
<evidence type="ECO:0000259" key="4">
    <source>
        <dbReference type="Pfam" id="PF05118"/>
    </source>
</evidence>
<dbReference type="InterPro" id="IPR027443">
    <property type="entry name" value="IPNS-like_sf"/>
</dbReference>
<dbReference type="Gene3D" id="2.60.120.330">
    <property type="entry name" value="B-lactam Antibiotic, Isopenicillin N Synthase, Chain"/>
    <property type="match status" value="1"/>
</dbReference>
<dbReference type="EMBL" id="SPLM01000108">
    <property type="protein sequence ID" value="TMW60807.1"/>
    <property type="molecule type" value="Genomic_DNA"/>
</dbReference>
<evidence type="ECO:0000256" key="1">
    <source>
        <dbReference type="ARBA" id="ARBA00007730"/>
    </source>
</evidence>
<dbReference type="PANTHER" id="PTHR46332">
    <property type="entry name" value="ASPARTATE BETA-HYDROXYLASE DOMAIN-CONTAINING PROTEIN 2"/>
    <property type="match status" value="1"/>
</dbReference>
<comment type="similarity">
    <text evidence="1">Belongs to the aspartyl/asparaginyl beta-hydroxylase family.</text>
</comment>
<keyword evidence="6" id="KW-1185">Reference proteome</keyword>
<reference evidence="5" key="1">
    <citation type="submission" date="2019-03" db="EMBL/GenBank/DDBJ databases">
        <title>Long read genome sequence of the mycoparasitic Pythium oligandrum ATCC 38472 isolated from sugarbeet rhizosphere.</title>
        <authorList>
            <person name="Gaulin E."/>
        </authorList>
    </citation>
    <scope>NUCLEOTIDE SEQUENCE</scope>
    <source>
        <strain evidence="5">ATCC 38472_TT</strain>
    </source>
</reference>
<gene>
    <name evidence="5" type="ORF">Poli38472_000849</name>
</gene>
<name>A0A8K1CEL3_PYTOL</name>
<sequence length="330" mass="38040">MATILDDAGRSNQSNGEDHVERKLRALLHSWGLSRFSEEMAWSWMRRYLGSSTENNATSDDVERVRKWILMQLNHQRRPAEASSWQVGCPELIPCLRATPVWDCAMFAWIQRLESAFPVIKQELLALRGRSGFQPYRAPSWASDIHAQDGSGSLGHDAGDWNVFYLFLHNMDFKANRQRCPATVSVIESIPGHYEHAFFSALAPRTHIKKHHGPTNKKLRCHLPLVVPENQCRLRAGDEVIHVKEGKCFLFDDSFEHEAWNDDEHHSRIVLIVDIWHPDLTMPELKFLSFLRNAQLRMGKKHASDDKDNFFNIIKDANEANLSEQHAIWS</sequence>
<protein>
    <recommendedName>
        <fullName evidence="4">Aspartyl/asparaginy/proline hydroxylase domain-containing protein</fullName>
    </recommendedName>
</protein>
<organism evidence="5 6">
    <name type="scientific">Pythium oligandrum</name>
    <name type="common">Mycoparasitic fungus</name>
    <dbReference type="NCBI Taxonomy" id="41045"/>
    <lineage>
        <taxon>Eukaryota</taxon>
        <taxon>Sar</taxon>
        <taxon>Stramenopiles</taxon>
        <taxon>Oomycota</taxon>
        <taxon>Peronosporomycetes</taxon>
        <taxon>Pythiales</taxon>
        <taxon>Pythiaceae</taxon>
        <taxon>Pythium</taxon>
    </lineage>
</organism>
<dbReference type="Proteomes" id="UP000794436">
    <property type="component" value="Unassembled WGS sequence"/>
</dbReference>
<evidence type="ECO:0000256" key="3">
    <source>
        <dbReference type="ARBA" id="ARBA00023002"/>
    </source>
</evidence>
<dbReference type="InterPro" id="IPR007803">
    <property type="entry name" value="Asp/Arg/Pro-Hydrxlase"/>
</dbReference>
<evidence type="ECO:0000256" key="2">
    <source>
        <dbReference type="ARBA" id="ARBA00022964"/>
    </source>
</evidence>
<dbReference type="SUPFAM" id="SSF51197">
    <property type="entry name" value="Clavaminate synthase-like"/>
    <property type="match status" value="1"/>
</dbReference>
<feature type="domain" description="Aspartyl/asparaginy/proline hydroxylase" evidence="4">
    <location>
        <begin position="115"/>
        <end position="278"/>
    </location>
</feature>
<dbReference type="AlphaFoldDB" id="A0A8K1CEL3"/>
<dbReference type="GO" id="GO:0016020">
    <property type="term" value="C:membrane"/>
    <property type="evidence" value="ECO:0007669"/>
    <property type="project" value="TreeGrafter"/>
</dbReference>